<dbReference type="SUPFAM" id="SSF52540">
    <property type="entry name" value="P-loop containing nucleoside triphosphate hydrolases"/>
    <property type="match status" value="1"/>
</dbReference>
<evidence type="ECO:0000256" key="3">
    <source>
        <dbReference type="ARBA" id="ARBA00022741"/>
    </source>
</evidence>
<evidence type="ECO:0000256" key="1">
    <source>
        <dbReference type="ARBA" id="ARBA00009776"/>
    </source>
</evidence>
<dbReference type="GO" id="GO:0016301">
    <property type="term" value="F:kinase activity"/>
    <property type="evidence" value="ECO:0007669"/>
    <property type="project" value="UniProtKB-KW"/>
</dbReference>
<feature type="domain" description="Thymidylate kinase-like" evidence="5">
    <location>
        <begin position="8"/>
        <end position="198"/>
    </location>
</feature>
<dbReference type="PANTHER" id="PTHR10344:SF4">
    <property type="entry name" value="UMP-CMP KINASE 2, MITOCHONDRIAL"/>
    <property type="match status" value="1"/>
</dbReference>
<dbReference type="Pfam" id="PF02223">
    <property type="entry name" value="Thymidylate_kin"/>
    <property type="match status" value="1"/>
</dbReference>
<dbReference type="RefSeq" id="WP_229535709.1">
    <property type="nucleotide sequence ID" value="NZ_JAJHJB010000020.1"/>
</dbReference>
<keyword evidence="6" id="KW-0808">Transferase</keyword>
<keyword evidence="6" id="KW-0418">Kinase</keyword>
<organism evidence="6 7">
    <name type="scientific">Pelosinus baikalensis</name>
    <dbReference type="NCBI Taxonomy" id="2892015"/>
    <lineage>
        <taxon>Bacteria</taxon>
        <taxon>Bacillati</taxon>
        <taxon>Bacillota</taxon>
        <taxon>Negativicutes</taxon>
        <taxon>Selenomonadales</taxon>
        <taxon>Sporomusaceae</taxon>
        <taxon>Pelosinus</taxon>
    </lineage>
</organism>
<reference evidence="6" key="1">
    <citation type="submission" date="2021-11" db="EMBL/GenBank/DDBJ databases">
        <title>Description of a new species Pelosinus isolated from the bottom sediments of Lake Baikal.</title>
        <authorList>
            <person name="Zakharyuk A."/>
        </authorList>
    </citation>
    <scope>NUCLEOTIDE SEQUENCE</scope>
    <source>
        <strain evidence="6">Bkl1</strain>
    </source>
</reference>
<name>A0ABS8HTQ6_9FIRM</name>
<dbReference type="Gene3D" id="3.40.50.300">
    <property type="entry name" value="P-loop containing nucleotide triphosphate hydrolases"/>
    <property type="match status" value="1"/>
</dbReference>
<evidence type="ECO:0000256" key="2">
    <source>
        <dbReference type="ARBA" id="ARBA00017144"/>
    </source>
</evidence>
<comment type="caution">
    <text evidence="6">The sequence shown here is derived from an EMBL/GenBank/DDBJ whole genome shotgun (WGS) entry which is preliminary data.</text>
</comment>
<evidence type="ECO:0000259" key="5">
    <source>
        <dbReference type="Pfam" id="PF02223"/>
    </source>
</evidence>
<protein>
    <recommendedName>
        <fullName evidence="2">Thymidylate kinase</fullName>
    </recommendedName>
</protein>
<evidence type="ECO:0000256" key="4">
    <source>
        <dbReference type="ARBA" id="ARBA00022840"/>
    </source>
</evidence>
<dbReference type="EMBL" id="JAJHJB010000020">
    <property type="protein sequence ID" value="MCC5466576.1"/>
    <property type="molecule type" value="Genomic_DNA"/>
</dbReference>
<keyword evidence="4" id="KW-0067">ATP-binding</keyword>
<dbReference type="InterPro" id="IPR027417">
    <property type="entry name" value="P-loop_NTPase"/>
</dbReference>
<dbReference type="PANTHER" id="PTHR10344">
    <property type="entry name" value="THYMIDYLATE KINASE"/>
    <property type="match status" value="1"/>
</dbReference>
<keyword evidence="3" id="KW-0547">Nucleotide-binding</keyword>
<dbReference type="Proteomes" id="UP001165492">
    <property type="component" value="Unassembled WGS sequence"/>
</dbReference>
<evidence type="ECO:0000313" key="6">
    <source>
        <dbReference type="EMBL" id="MCC5466576.1"/>
    </source>
</evidence>
<sequence>MNGKLIIIEAGDGSGKATQTEKLYNRLKEEKRTVRKVSFPDYKSSSSALIKMYLNGDFGNSPDSVNPYAASSFYAVDRYASYKQDWGNFYKQGGIIIADRYTTSNMVHQAVKIHVQEEKDVFLDWLWDLEFVKFGLPIPDGVIFLDMPPMYSKILREERAKINGQQTPDIHERDEQYLENCYSNYCAIADKYNWCKISCIHHTRLKTVDEIHEDVYQSVQNILAST</sequence>
<keyword evidence="7" id="KW-1185">Reference proteome</keyword>
<gene>
    <name evidence="6" type="ORF">LMF89_14600</name>
</gene>
<accession>A0ABS8HTQ6</accession>
<dbReference type="InterPro" id="IPR039430">
    <property type="entry name" value="Thymidylate_kin-like_dom"/>
</dbReference>
<comment type="similarity">
    <text evidence="1">Belongs to the thymidylate kinase family.</text>
</comment>
<evidence type="ECO:0000313" key="7">
    <source>
        <dbReference type="Proteomes" id="UP001165492"/>
    </source>
</evidence>
<proteinExistence type="inferred from homology"/>